<gene>
    <name evidence="1" type="ORF">MLD38_002231</name>
</gene>
<evidence type="ECO:0000313" key="1">
    <source>
        <dbReference type="EMBL" id="KAI4390083.1"/>
    </source>
</evidence>
<sequence length="540" mass="60531">MLLRIELECLDVYKNKVELAETSRALLLQALSDAKLELTTLLSALGEKSIASVPEQPSGTIKDQLAAIAPALEQLWKQRDERVEEFSGVLVQIQQIRGEIAGTSTPEDQCPDVDGSDLSLKKLDEYKSHLKELQKEKSQRLQRVLEFVRAVHDLCTVLGMDFFSTVNEVHPSLNNATDAECKSISNDTLASLAKTVLALKEDKKQRLQKLQALALQLIDLWNLMDTSEKERRLFDHVTCNILASVDDVTASGALAVDLIEQAEVEVERLDQLKASRMKEIAFKKQAELEEIFSHAHVEIDSQAARERIMEVIDSGTVEPAELIADMDNRILKAKDEALSRKEILDKVERWMSACEEESWLEDYNQDDNRYNASRGAHLNLKRAEKARVLISKIPAMVDTLVAKTHSWEEERGLSFVYDGVPLLAMLDEYALLRQEREEEKRRLRDQKKHQDQQSTEQPSPSKPSGGKKANGYRANGGSNGTPYGRRHSLNASINSNKSSTSKNARRDSMKPVFLPNYVATVSKDDTGSHVSSNEPGLSSP</sequence>
<comment type="caution">
    <text evidence="1">The sequence shown here is derived from an EMBL/GenBank/DDBJ whole genome shotgun (WGS) entry which is preliminary data.</text>
</comment>
<keyword evidence="2" id="KW-1185">Reference proteome</keyword>
<evidence type="ECO:0000313" key="2">
    <source>
        <dbReference type="Proteomes" id="UP001057402"/>
    </source>
</evidence>
<proteinExistence type="predicted"/>
<dbReference type="EMBL" id="CM042880">
    <property type="protein sequence ID" value="KAI4390083.1"/>
    <property type="molecule type" value="Genomic_DNA"/>
</dbReference>
<reference evidence="2" key="1">
    <citation type="journal article" date="2023" name="Front. Plant Sci.">
        <title>Chromosomal-level genome assembly of Melastoma candidum provides insights into trichome evolution.</title>
        <authorList>
            <person name="Zhong Y."/>
            <person name="Wu W."/>
            <person name="Sun C."/>
            <person name="Zou P."/>
            <person name="Liu Y."/>
            <person name="Dai S."/>
            <person name="Zhou R."/>
        </authorList>
    </citation>
    <scope>NUCLEOTIDE SEQUENCE [LARGE SCALE GENOMIC DNA]</scope>
</reference>
<name>A0ACB9SHD6_9MYRT</name>
<accession>A0ACB9SHD6</accession>
<dbReference type="Proteomes" id="UP001057402">
    <property type="component" value="Chromosome 1"/>
</dbReference>
<protein>
    <submittedName>
        <fullName evidence="1">Uncharacterized protein</fullName>
    </submittedName>
</protein>
<organism evidence="1 2">
    <name type="scientific">Melastoma candidum</name>
    <dbReference type="NCBI Taxonomy" id="119954"/>
    <lineage>
        <taxon>Eukaryota</taxon>
        <taxon>Viridiplantae</taxon>
        <taxon>Streptophyta</taxon>
        <taxon>Embryophyta</taxon>
        <taxon>Tracheophyta</taxon>
        <taxon>Spermatophyta</taxon>
        <taxon>Magnoliopsida</taxon>
        <taxon>eudicotyledons</taxon>
        <taxon>Gunneridae</taxon>
        <taxon>Pentapetalae</taxon>
        <taxon>rosids</taxon>
        <taxon>malvids</taxon>
        <taxon>Myrtales</taxon>
        <taxon>Melastomataceae</taxon>
        <taxon>Melastomatoideae</taxon>
        <taxon>Melastomateae</taxon>
        <taxon>Melastoma</taxon>
    </lineage>
</organism>